<dbReference type="RefSeq" id="WP_085104864.1">
    <property type="nucleotide sequence ID" value="NZ_LQPK01000005.1"/>
</dbReference>
<protein>
    <submittedName>
        <fullName evidence="1">Uncharacterized protein</fullName>
    </submittedName>
</protein>
<sequence>MIPVTDDWYHLNLIAVAKRADEICKLTGGAMFEEDMLAAIEGRRGSCGRRSIDAELAEIRGWLEDEGYLLIQEPDAQSRMCWVVVPDPVQSLNTGGRG</sequence>
<gene>
    <name evidence="1" type="ORF">AWB91_09035</name>
</gene>
<evidence type="ECO:0000313" key="2">
    <source>
        <dbReference type="Proteomes" id="UP000193801"/>
    </source>
</evidence>
<reference evidence="1 2" key="1">
    <citation type="journal article" date="2015" name="Emerg. Microbes Infect.">
        <title>Characterization of 17 strains belonging to the Mycobacterium simiae complex and description of Mycobacterium paraense sp. nov.</title>
        <authorList>
            <person name="Fusco da Costa A.R."/>
            <person name="Fedrizzi T."/>
            <person name="Lopes M.L."/>
            <person name="Pecorari M."/>
            <person name="Oliveira da Costa W.L."/>
            <person name="Giacobazzi E."/>
            <person name="da Costa Bahia J.R."/>
            <person name="De Sanctis V."/>
            <person name="Batista Lima K.V."/>
            <person name="Bertorelli R."/>
            <person name="Grottola A."/>
            <person name="Fabio A."/>
            <person name="Mariottini A."/>
            <person name="Ferretti P."/>
            <person name="Di Leva F."/>
            <person name="Fregni Serpini G."/>
            <person name="Tagliazucchi S."/>
            <person name="Rumpianesi F."/>
            <person name="Jousson O."/>
            <person name="Segata N."/>
            <person name="Tortoli E."/>
        </authorList>
    </citation>
    <scope>NUCLEOTIDE SEQUENCE [LARGE SCALE GENOMIC DNA]</scope>
    <source>
        <strain evidence="1 2">FI-07156</strain>
    </source>
</reference>
<comment type="caution">
    <text evidence="1">The sequence shown here is derived from an EMBL/GenBank/DDBJ whole genome shotgun (WGS) entry which is preliminary data.</text>
</comment>
<name>A0ABX3VSZ1_9MYCO</name>
<organism evidence="1 2">
    <name type="scientific">Mycobacterium paraense</name>
    <dbReference type="NCBI Taxonomy" id="767916"/>
    <lineage>
        <taxon>Bacteria</taxon>
        <taxon>Bacillati</taxon>
        <taxon>Actinomycetota</taxon>
        <taxon>Actinomycetes</taxon>
        <taxon>Mycobacteriales</taxon>
        <taxon>Mycobacteriaceae</taxon>
        <taxon>Mycobacterium</taxon>
        <taxon>Mycobacterium simiae complex</taxon>
    </lineage>
</organism>
<dbReference type="EMBL" id="LQPK01000005">
    <property type="protein sequence ID" value="ORW33260.1"/>
    <property type="molecule type" value="Genomic_DNA"/>
</dbReference>
<keyword evidence="2" id="KW-1185">Reference proteome</keyword>
<proteinExistence type="predicted"/>
<accession>A0ABX3VSZ1</accession>
<evidence type="ECO:0000313" key="1">
    <source>
        <dbReference type="EMBL" id="ORW33260.1"/>
    </source>
</evidence>
<dbReference type="Proteomes" id="UP000193801">
    <property type="component" value="Unassembled WGS sequence"/>
</dbReference>